<feature type="non-terminal residue" evidence="1">
    <location>
        <position position="1"/>
    </location>
</feature>
<evidence type="ECO:0000313" key="1">
    <source>
        <dbReference type="EMBL" id="CAG7865375.1"/>
    </source>
</evidence>
<dbReference type="Proteomes" id="UP000694005">
    <property type="component" value="Chromosome A09"/>
</dbReference>
<dbReference type="EMBL" id="LS974625">
    <property type="protein sequence ID" value="CAG7865375.1"/>
    <property type="molecule type" value="Genomic_DNA"/>
</dbReference>
<sequence length="99" mass="10659">LELICCRLVQSFCLADVVPTLLVSDSSERDGVSKFVSSLWGLVKLGGCNRVESLQISILASSYLVLVRQAGGALVLLRARSSLLLVQACSMLYVNCLLL</sequence>
<protein>
    <submittedName>
        <fullName evidence="1">Uncharacterized protein</fullName>
    </submittedName>
</protein>
<dbReference type="AlphaFoldDB" id="A0A8D9CUX9"/>
<reference evidence="1 2" key="1">
    <citation type="submission" date="2021-07" db="EMBL/GenBank/DDBJ databases">
        <authorList>
            <consortium name="Genoscope - CEA"/>
            <person name="William W."/>
        </authorList>
    </citation>
    <scope>NUCLEOTIDE SEQUENCE [LARGE SCALE GENOMIC DNA]</scope>
</reference>
<accession>A0A8D9CUX9</accession>
<name>A0A8D9CUX9_BRACM</name>
<organism evidence="1 2">
    <name type="scientific">Brassica campestris</name>
    <name type="common">Field mustard</name>
    <dbReference type="NCBI Taxonomy" id="3711"/>
    <lineage>
        <taxon>Eukaryota</taxon>
        <taxon>Viridiplantae</taxon>
        <taxon>Streptophyta</taxon>
        <taxon>Embryophyta</taxon>
        <taxon>Tracheophyta</taxon>
        <taxon>Spermatophyta</taxon>
        <taxon>Magnoliopsida</taxon>
        <taxon>eudicotyledons</taxon>
        <taxon>Gunneridae</taxon>
        <taxon>Pentapetalae</taxon>
        <taxon>rosids</taxon>
        <taxon>malvids</taxon>
        <taxon>Brassicales</taxon>
        <taxon>Brassicaceae</taxon>
        <taxon>Brassiceae</taxon>
        <taxon>Brassica</taxon>
    </lineage>
</organism>
<gene>
    <name evidence="1" type="ORF">BRAPAZ1V2_A09P58420.2</name>
</gene>
<proteinExistence type="predicted"/>
<evidence type="ECO:0000313" key="2">
    <source>
        <dbReference type="Proteomes" id="UP000694005"/>
    </source>
</evidence>